<evidence type="ECO:0000256" key="4">
    <source>
        <dbReference type="ARBA" id="ARBA00022553"/>
    </source>
</evidence>
<dbReference type="PROSITE" id="PS50109">
    <property type="entry name" value="HIS_KIN"/>
    <property type="match status" value="1"/>
</dbReference>
<evidence type="ECO:0000259" key="10">
    <source>
        <dbReference type="PROSITE" id="PS50110"/>
    </source>
</evidence>
<keyword evidence="6 12" id="KW-0418">Kinase</keyword>
<feature type="domain" description="Response regulatory" evidence="10">
    <location>
        <begin position="699"/>
        <end position="813"/>
    </location>
</feature>
<dbReference type="InterPro" id="IPR003660">
    <property type="entry name" value="HAMP_dom"/>
</dbReference>
<evidence type="ECO:0000256" key="1">
    <source>
        <dbReference type="ARBA" id="ARBA00000085"/>
    </source>
</evidence>
<dbReference type="EC" id="2.7.13.3" evidence="3"/>
<dbReference type="Pfam" id="PF00672">
    <property type="entry name" value="HAMP"/>
    <property type="match status" value="1"/>
</dbReference>
<dbReference type="SMART" id="SM00388">
    <property type="entry name" value="HisKA"/>
    <property type="match status" value="1"/>
</dbReference>
<gene>
    <name evidence="12" type="ORF">SAMN05661003_12111</name>
</gene>
<dbReference type="InterPro" id="IPR004358">
    <property type="entry name" value="Sig_transdc_His_kin-like_C"/>
</dbReference>
<feature type="transmembrane region" description="Helical" evidence="8">
    <location>
        <begin position="169"/>
        <end position="190"/>
    </location>
</feature>
<feature type="transmembrane region" description="Helical" evidence="8">
    <location>
        <begin position="16"/>
        <end position="35"/>
    </location>
</feature>
<dbReference type="PRINTS" id="PR00344">
    <property type="entry name" value="BCTRLSENSOR"/>
</dbReference>
<dbReference type="CDD" id="cd16922">
    <property type="entry name" value="HATPase_EvgS-ArcB-TorS-like"/>
    <property type="match status" value="1"/>
</dbReference>
<dbReference type="GO" id="GO:0000155">
    <property type="term" value="F:phosphorelay sensor kinase activity"/>
    <property type="evidence" value="ECO:0007669"/>
    <property type="project" value="InterPro"/>
</dbReference>
<dbReference type="GO" id="GO:0016020">
    <property type="term" value="C:membrane"/>
    <property type="evidence" value="ECO:0007669"/>
    <property type="project" value="UniProtKB-SubCell"/>
</dbReference>
<dbReference type="InterPro" id="IPR003594">
    <property type="entry name" value="HATPase_dom"/>
</dbReference>
<comment type="subcellular location">
    <subcellularLocation>
        <location evidence="2">Membrane</location>
    </subcellularLocation>
</comment>
<dbReference type="Pfam" id="PF02518">
    <property type="entry name" value="HATPase_c"/>
    <property type="match status" value="1"/>
</dbReference>
<dbReference type="FunFam" id="3.30.565.10:FF:000010">
    <property type="entry name" value="Sensor histidine kinase RcsC"/>
    <property type="match status" value="1"/>
</dbReference>
<comment type="catalytic activity">
    <reaction evidence="1">
        <text>ATP + protein L-histidine = ADP + protein N-phospho-L-histidine.</text>
        <dbReference type="EC" id="2.7.13.3"/>
    </reaction>
</comment>
<keyword evidence="8" id="KW-0812">Transmembrane</keyword>
<dbReference type="InterPro" id="IPR003661">
    <property type="entry name" value="HisK_dim/P_dom"/>
</dbReference>
<dbReference type="SMART" id="SM00448">
    <property type="entry name" value="REC"/>
    <property type="match status" value="1"/>
</dbReference>
<dbReference type="OrthoDB" id="5378360at2"/>
<dbReference type="Gene3D" id="3.40.50.2300">
    <property type="match status" value="1"/>
</dbReference>
<name>A0A1G7EJM9_9BACT</name>
<feature type="domain" description="Histidine kinase" evidence="9">
    <location>
        <begin position="311"/>
        <end position="532"/>
    </location>
</feature>
<dbReference type="Gene3D" id="6.10.340.10">
    <property type="match status" value="1"/>
</dbReference>
<dbReference type="PROSITE" id="PS50885">
    <property type="entry name" value="HAMP"/>
    <property type="match status" value="1"/>
</dbReference>
<dbReference type="Pfam" id="PF00072">
    <property type="entry name" value="Response_reg"/>
    <property type="match status" value="1"/>
</dbReference>
<dbReference type="SMART" id="SM00387">
    <property type="entry name" value="HATPase_c"/>
    <property type="match status" value="1"/>
</dbReference>
<dbReference type="InterPro" id="IPR036097">
    <property type="entry name" value="HisK_dim/P_sf"/>
</dbReference>
<dbReference type="InterPro" id="IPR001789">
    <property type="entry name" value="Sig_transdc_resp-reg_receiver"/>
</dbReference>
<keyword evidence="8" id="KW-1133">Transmembrane helix</keyword>
<evidence type="ECO:0000256" key="7">
    <source>
        <dbReference type="PROSITE-ProRule" id="PRU00169"/>
    </source>
</evidence>
<dbReference type="Pfam" id="PF00512">
    <property type="entry name" value="HisKA"/>
    <property type="match status" value="1"/>
</dbReference>
<keyword evidence="8" id="KW-0472">Membrane</keyword>
<dbReference type="AlphaFoldDB" id="A0A1G7EJM9"/>
<keyword evidence="13" id="KW-1185">Reference proteome</keyword>
<proteinExistence type="predicted"/>
<dbReference type="PANTHER" id="PTHR45339:SF5">
    <property type="entry name" value="HISTIDINE KINASE"/>
    <property type="match status" value="1"/>
</dbReference>
<evidence type="ECO:0000259" key="11">
    <source>
        <dbReference type="PROSITE" id="PS50885"/>
    </source>
</evidence>
<dbReference type="InterPro" id="IPR033417">
    <property type="entry name" value="CHASE8"/>
</dbReference>
<feature type="modified residue" description="4-aspartylphosphate" evidence="7">
    <location>
        <position position="748"/>
    </location>
</feature>
<evidence type="ECO:0000313" key="12">
    <source>
        <dbReference type="EMBL" id="SDE63838.1"/>
    </source>
</evidence>
<dbReference type="Gene3D" id="3.30.565.10">
    <property type="entry name" value="Histidine kinase-like ATPase, C-terminal domain"/>
    <property type="match status" value="1"/>
</dbReference>
<feature type="domain" description="HAMP" evidence="11">
    <location>
        <begin position="196"/>
        <end position="257"/>
    </location>
</feature>
<dbReference type="Proteomes" id="UP000243205">
    <property type="component" value="Unassembled WGS sequence"/>
</dbReference>
<organism evidence="12 13">
    <name type="scientific">Desulfuromonas thiophila</name>
    <dbReference type="NCBI Taxonomy" id="57664"/>
    <lineage>
        <taxon>Bacteria</taxon>
        <taxon>Pseudomonadati</taxon>
        <taxon>Thermodesulfobacteriota</taxon>
        <taxon>Desulfuromonadia</taxon>
        <taxon>Desulfuromonadales</taxon>
        <taxon>Desulfuromonadaceae</taxon>
        <taxon>Desulfuromonas</taxon>
    </lineage>
</organism>
<dbReference type="SUPFAM" id="SSF55874">
    <property type="entry name" value="ATPase domain of HSP90 chaperone/DNA topoisomerase II/histidine kinase"/>
    <property type="match status" value="1"/>
</dbReference>
<dbReference type="SMART" id="SM00304">
    <property type="entry name" value="HAMP"/>
    <property type="match status" value="1"/>
</dbReference>
<dbReference type="Pfam" id="PF17152">
    <property type="entry name" value="CHASE8"/>
    <property type="match status" value="1"/>
</dbReference>
<sequence length="827" mass="89968">MPSSARATIGQKVTSIVMLTSSLVLVLTLATSVVIQTATFRASMTDKLVTLAEVLSANTREALAFRQGWRAQRLIETVAAEPTIEVAAIFNAQHHPVAQFLNRNQTSFASEMERGIFQRQQLLQAGSTGRTLSLYRGRSLTVYAPVIHEGELLGGIYLQASQLPLLRNLLWVALAALLLLGLTLLLAYGLTLRLKRLITWPLHQLVDQMQRISSNPAAAPAQATVTEQVTPIGDVREIRALQESFGQMLDQIRRHEAALQAHSSSLEEQVRRRTRDLLESNRTLQDTCQQLDLARDQALQASAAKSRFLANMSHEIRTPMIGVLGMAELLLQARLLPAELELARTIHSSGETLLALLNDLLDSAKIEAGKLELEQQPFRPVEVIEQACALLAESAFAKGLELTIQCQPDVPVELRGDGARLRQILLNLLSNAIKFTAEGSILVSLNCHKQQPDRAWLQLQVRDSGIGLSDSAKQTIFQPFTQADSSTSRQYGGTGLGLTIVKQLCELMGGSITVVDNVPRGSLFSLHLPFDRTSEQRDLAACWRACLPPLPAARQLILASPFSELRAVLRLHLASHCEDSHSVCSTAELLTLLSDGGPGDASGLLLLDSALTDDLAGLLHQLAEQPGHDRWQRILIVPPRQQLSATGCAELGIAQQLTKPVGCKNLCQLLCPAPASACASAAPEPDTPIAPAAAASQYHILLAEDNPTNQRLVQLIVEGAGYRLSIAGNGADALALLERDHFDLILMDCQMPGTDGYSATRQLRRQGYQLPVIALTAHAGDEEILLCRQAGMNDHLCKPFRRQQLLDLLIRYLTASSSAGTRKEGPC</sequence>
<evidence type="ECO:0000256" key="2">
    <source>
        <dbReference type="ARBA" id="ARBA00004370"/>
    </source>
</evidence>
<evidence type="ECO:0000256" key="3">
    <source>
        <dbReference type="ARBA" id="ARBA00012438"/>
    </source>
</evidence>
<dbReference type="PROSITE" id="PS50110">
    <property type="entry name" value="RESPONSE_REGULATORY"/>
    <property type="match status" value="1"/>
</dbReference>
<evidence type="ECO:0000259" key="9">
    <source>
        <dbReference type="PROSITE" id="PS50109"/>
    </source>
</evidence>
<dbReference type="InterPro" id="IPR005467">
    <property type="entry name" value="His_kinase_dom"/>
</dbReference>
<evidence type="ECO:0000256" key="8">
    <source>
        <dbReference type="SAM" id="Phobius"/>
    </source>
</evidence>
<dbReference type="CDD" id="cd00082">
    <property type="entry name" value="HisKA"/>
    <property type="match status" value="1"/>
</dbReference>
<accession>A0A1G7EJM9</accession>
<dbReference type="InterPro" id="IPR036890">
    <property type="entry name" value="HATPase_C_sf"/>
</dbReference>
<dbReference type="STRING" id="57664.SAMN05661003_12111"/>
<dbReference type="SUPFAM" id="SSF47384">
    <property type="entry name" value="Homodimeric domain of signal transducing histidine kinase"/>
    <property type="match status" value="1"/>
</dbReference>
<dbReference type="RefSeq" id="WP_092080384.1">
    <property type="nucleotide sequence ID" value="NZ_FNAQ01000021.1"/>
</dbReference>
<protein>
    <recommendedName>
        <fullName evidence="3">histidine kinase</fullName>
        <ecNumber evidence="3">2.7.13.3</ecNumber>
    </recommendedName>
</protein>
<reference evidence="13" key="1">
    <citation type="submission" date="2016-10" db="EMBL/GenBank/DDBJ databases">
        <authorList>
            <person name="Varghese N."/>
            <person name="Submissions S."/>
        </authorList>
    </citation>
    <scope>NUCLEOTIDE SEQUENCE [LARGE SCALE GENOMIC DNA]</scope>
    <source>
        <strain evidence="13">DSM 8987</strain>
    </source>
</reference>
<dbReference type="EMBL" id="FNAQ01000021">
    <property type="protein sequence ID" value="SDE63838.1"/>
    <property type="molecule type" value="Genomic_DNA"/>
</dbReference>
<dbReference type="PANTHER" id="PTHR45339">
    <property type="entry name" value="HYBRID SIGNAL TRANSDUCTION HISTIDINE KINASE J"/>
    <property type="match status" value="1"/>
</dbReference>
<dbReference type="InterPro" id="IPR011006">
    <property type="entry name" value="CheY-like_superfamily"/>
</dbReference>
<evidence type="ECO:0000256" key="6">
    <source>
        <dbReference type="ARBA" id="ARBA00022777"/>
    </source>
</evidence>
<evidence type="ECO:0000313" key="13">
    <source>
        <dbReference type="Proteomes" id="UP000243205"/>
    </source>
</evidence>
<dbReference type="CDD" id="cd17546">
    <property type="entry name" value="REC_hyHK_CKI1_RcsC-like"/>
    <property type="match status" value="1"/>
</dbReference>
<evidence type="ECO:0000256" key="5">
    <source>
        <dbReference type="ARBA" id="ARBA00022679"/>
    </source>
</evidence>
<dbReference type="Gene3D" id="1.10.287.130">
    <property type="match status" value="1"/>
</dbReference>
<keyword evidence="4 7" id="KW-0597">Phosphoprotein</keyword>
<keyword evidence="5" id="KW-0808">Transferase</keyword>
<dbReference type="SUPFAM" id="SSF52172">
    <property type="entry name" value="CheY-like"/>
    <property type="match status" value="1"/>
</dbReference>